<dbReference type="AlphaFoldDB" id="A0A2J7ZIY6"/>
<reference evidence="1 2" key="1">
    <citation type="journal article" date="2017" name="Mol. Biol. Evol.">
        <title>The 4-celled Tetrabaena socialis nuclear genome reveals the essential components for genetic control of cell number at the origin of multicellularity in the volvocine lineage.</title>
        <authorList>
            <person name="Featherston J."/>
            <person name="Arakaki Y."/>
            <person name="Hanschen E.R."/>
            <person name="Ferris P.J."/>
            <person name="Michod R.E."/>
            <person name="Olson B.J.S.C."/>
            <person name="Nozaki H."/>
            <person name="Durand P.M."/>
        </authorList>
    </citation>
    <scope>NUCLEOTIDE SEQUENCE [LARGE SCALE GENOMIC DNA]</scope>
    <source>
        <strain evidence="1 2">NIES-571</strain>
    </source>
</reference>
<evidence type="ECO:0000313" key="1">
    <source>
        <dbReference type="EMBL" id="PNH00232.1"/>
    </source>
</evidence>
<dbReference type="EMBL" id="PGGS01001583">
    <property type="protein sequence ID" value="PNH00232.1"/>
    <property type="molecule type" value="Genomic_DNA"/>
</dbReference>
<dbReference type="Proteomes" id="UP000236333">
    <property type="component" value="Unassembled WGS sequence"/>
</dbReference>
<sequence>MTYKTVVVKYAEGDEQRFRAATAAGLLPAVQQARGAGLLTNADGVGLTAEYGDLEDGAIYTFAGRGGGADVGGFGATGGAAAGPGSGSTGAGGVDNSEEYAKELLKPPLDSPPCLDDLQRFFQEPPAAQIPINTDALALTSLPPSLQPHFKPASGQLALAVGLSVAASLPVGDSEMWTAMAEHTVVVSLLLALDKALPTDVRIRLVAERDQQDSTSLMTVKSLRGSSLRPDGVLRGYDGRRLLAKWENKAASMDDAVEDLRKKTAVWTPLYYGNIEYLPCFAAAGSNLQFYAISRASGMATAPRAVSSRFDLTNAADRARAVMATIKFYQLLCAQQARYPTDVLPAGVVMSARGHEFTREL</sequence>
<gene>
    <name evidence="1" type="ORF">TSOC_013959</name>
</gene>
<organism evidence="1 2">
    <name type="scientific">Tetrabaena socialis</name>
    <dbReference type="NCBI Taxonomy" id="47790"/>
    <lineage>
        <taxon>Eukaryota</taxon>
        <taxon>Viridiplantae</taxon>
        <taxon>Chlorophyta</taxon>
        <taxon>core chlorophytes</taxon>
        <taxon>Chlorophyceae</taxon>
        <taxon>CS clade</taxon>
        <taxon>Chlamydomonadales</taxon>
        <taxon>Tetrabaenaceae</taxon>
        <taxon>Tetrabaena</taxon>
    </lineage>
</organism>
<accession>A0A2J7ZIY6</accession>
<comment type="caution">
    <text evidence="1">The sequence shown here is derived from an EMBL/GenBank/DDBJ whole genome shotgun (WGS) entry which is preliminary data.</text>
</comment>
<dbReference type="OrthoDB" id="541922at2759"/>
<keyword evidence="2" id="KW-1185">Reference proteome</keyword>
<proteinExistence type="predicted"/>
<evidence type="ECO:0000313" key="2">
    <source>
        <dbReference type="Proteomes" id="UP000236333"/>
    </source>
</evidence>
<protein>
    <submittedName>
        <fullName evidence="1">Uncharacterized protein</fullName>
    </submittedName>
</protein>
<name>A0A2J7ZIY6_9CHLO</name>